<protein>
    <submittedName>
        <fullName evidence="3">Secreted protein</fullName>
    </submittedName>
</protein>
<reference evidence="3" key="1">
    <citation type="submission" date="2016-11" db="UniProtKB">
        <authorList>
            <consortium name="WormBaseParasite"/>
        </authorList>
    </citation>
    <scope>IDENTIFICATION</scope>
</reference>
<evidence type="ECO:0000313" key="2">
    <source>
        <dbReference type="Proteomes" id="UP000095280"/>
    </source>
</evidence>
<dbReference type="AlphaFoldDB" id="A0A1I8HV53"/>
<keyword evidence="1" id="KW-0732">Signal</keyword>
<keyword evidence="2" id="KW-1185">Reference proteome</keyword>
<evidence type="ECO:0000313" key="3">
    <source>
        <dbReference type="WBParaSite" id="maker-uti_cns_0008218-snap-gene-0.10-mRNA-1"/>
    </source>
</evidence>
<organism evidence="2 3">
    <name type="scientific">Macrostomum lignano</name>
    <dbReference type="NCBI Taxonomy" id="282301"/>
    <lineage>
        <taxon>Eukaryota</taxon>
        <taxon>Metazoa</taxon>
        <taxon>Spiralia</taxon>
        <taxon>Lophotrochozoa</taxon>
        <taxon>Platyhelminthes</taxon>
        <taxon>Rhabditophora</taxon>
        <taxon>Macrostomorpha</taxon>
        <taxon>Macrostomida</taxon>
        <taxon>Macrostomidae</taxon>
        <taxon>Macrostomum</taxon>
    </lineage>
</organism>
<evidence type="ECO:0000256" key="1">
    <source>
        <dbReference type="SAM" id="SignalP"/>
    </source>
</evidence>
<accession>A0A1I8HV53</accession>
<dbReference type="WBParaSite" id="maker-uti_cns_0008218-snap-gene-0.10-mRNA-1">
    <property type="protein sequence ID" value="maker-uti_cns_0008218-snap-gene-0.10-mRNA-1"/>
    <property type="gene ID" value="maker-uti_cns_0008218-snap-gene-0.10"/>
</dbReference>
<dbReference type="Proteomes" id="UP000095280">
    <property type="component" value="Unplaced"/>
</dbReference>
<sequence>MQLSKVRLLFMLVACSAIQTLGAPVVRPKCELGEYPDALVDCLDPAPAWREIRKTI</sequence>
<feature type="signal peptide" evidence="1">
    <location>
        <begin position="1"/>
        <end position="22"/>
    </location>
</feature>
<proteinExistence type="predicted"/>
<name>A0A1I8HV53_9PLAT</name>
<feature type="chain" id="PRO_5009320474" evidence="1">
    <location>
        <begin position="23"/>
        <end position="56"/>
    </location>
</feature>